<comment type="similarity">
    <text evidence="8 9">Belongs to the TRAP transporter small permease family.</text>
</comment>
<keyword evidence="12" id="KW-1185">Reference proteome</keyword>
<dbReference type="InterPro" id="IPR055348">
    <property type="entry name" value="DctQ"/>
</dbReference>
<keyword evidence="2 9" id="KW-0813">Transport</keyword>
<evidence type="ECO:0000256" key="7">
    <source>
        <dbReference type="ARBA" id="ARBA00023136"/>
    </source>
</evidence>
<dbReference type="EMBL" id="JBGCUO010000001">
    <property type="protein sequence ID" value="MEY1662502.1"/>
    <property type="molecule type" value="Genomic_DNA"/>
</dbReference>
<evidence type="ECO:0000256" key="5">
    <source>
        <dbReference type="ARBA" id="ARBA00022692"/>
    </source>
</evidence>
<dbReference type="RefSeq" id="WP_369455736.1">
    <property type="nucleotide sequence ID" value="NZ_JBGCUO010000001.1"/>
</dbReference>
<evidence type="ECO:0000256" key="6">
    <source>
        <dbReference type="ARBA" id="ARBA00022989"/>
    </source>
</evidence>
<comment type="caution">
    <text evidence="11">The sequence shown here is derived from an EMBL/GenBank/DDBJ whole genome shotgun (WGS) entry which is preliminary data.</text>
</comment>
<evidence type="ECO:0000256" key="8">
    <source>
        <dbReference type="ARBA" id="ARBA00038436"/>
    </source>
</evidence>
<proteinExistence type="inferred from homology"/>
<keyword evidence="7 9" id="KW-0472">Membrane</keyword>
<organism evidence="11 12">
    <name type="scientific">Isoalcanivorax beigongshangi</name>
    <dbReference type="NCBI Taxonomy" id="3238810"/>
    <lineage>
        <taxon>Bacteria</taxon>
        <taxon>Pseudomonadati</taxon>
        <taxon>Pseudomonadota</taxon>
        <taxon>Gammaproteobacteria</taxon>
        <taxon>Oceanospirillales</taxon>
        <taxon>Alcanivoracaceae</taxon>
        <taxon>Isoalcanivorax</taxon>
    </lineage>
</organism>
<evidence type="ECO:0000313" key="11">
    <source>
        <dbReference type="EMBL" id="MEY1662502.1"/>
    </source>
</evidence>
<keyword evidence="4 9" id="KW-0997">Cell inner membrane</keyword>
<reference evidence="11 12" key="1">
    <citation type="submission" date="2024-07" db="EMBL/GenBank/DDBJ databases">
        <authorList>
            <person name="Ren Q."/>
        </authorList>
    </citation>
    <scope>NUCLEOTIDE SEQUENCE [LARGE SCALE GENOMIC DNA]</scope>
    <source>
        <strain evidence="11 12">REN37</strain>
    </source>
</reference>
<dbReference type="InterPro" id="IPR007387">
    <property type="entry name" value="TRAP_DctQ"/>
</dbReference>
<evidence type="ECO:0000256" key="2">
    <source>
        <dbReference type="ARBA" id="ARBA00022448"/>
    </source>
</evidence>
<evidence type="ECO:0000256" key="4">
    <source>
        <dbReference type="ARBA" id="ARBA00022519"/>
    </source>
</evidence>
<dbReference type="PANTHER" id="PTHR35011:SF2">
    <property type="entry name" value="2,3-DIKETO-L-GULONATE TRAP TRANSPORTER SMALL PERMEASE PROTEIN YIAM"/>
    <property type="match status" value="1"/>
</dbReference>
<comment type="subunit">
    <text evidence="9">The complex comprises the extracytoplasmic solute receptor protein and the two transmembrane proteins.</text>
</comment>
<protein>
    <recommendedName>
        <fullName evidence="9">TRAP transporter small permease protein</fullName>
    </recommendedName>
</protein>
<dbReference type="PANTHER" id="PTHR35011">
    <property type="entry name" value="2,3-DIKETO-L-GULONATE TRAP TRANSPORTER SMALL PERMEASE PROTEIN YIAM"/>
    <property type="match status" value="1"/>
</dbReference>
<evidence type="ECO:0000259" key="10">
    <source>
        <dbReference type="Pfam" id="PF04290"/>
    </source>
</evidence>
<comment type="function">
    <text evidence="9">Part of the tripartite ATP-independent periplasmic (TRAP) transport system.</text>
</comment>
<name>A0ABV4AJ81_9GAMM</name>
<feature type="transmembrane region" description="Helical" evidence="9">
    <location>
        <begin position="86"/>
        <end position="107"/>
    </location>
</feature>
<comment type="subcellular location">
    <subcellularLocation>
        <location evidence="1 9">Cell inner membrane</location>
        <topology evidence="1 9">Multi-pass membrane protein</topology>
    </subcellularLocation>
</comment>
<feature type="transmembrane region" description="Helical" evidence="9">
    <location>
        <begin position="47"/>
        <end position="65"/>
    </location>
</feature>
<evidence type="ECO:0000313" key="12">
    <source>
        <dbReference type="Proteomes" id="UP001562065"/>
    </source>
</evidence>
<gene>
    <name evidence="11" type="ORF">AB5I84_10120</name>
</gene>
<accession>A0ABV4AJ81</accession>
<feature type="transmembrane region" description="Helical" evidence="9">
    <location>
        <begin position="127"/>
        <end position="153"/>
    </location>
</feature>
<keyword evidence="6 9" id="KW-1133">Transmembrane helix</keyword>
<feature type="domain" description="Tripartite ATP-independent periplasmic transporters DctQ component" evidence="10">
    <location>
        <begin position="23"/>
        <end position="146"/>
    </location>
</feature>
<evidence type="ECO:0000256" key="3">
    <source>
        <dbReference type="ARBA" id="ARBA00022475"/>
    </source>
</evidence>
<feature type="transmembrane region" description="Helical" evidence="9">
    <location>
        <begin position="12"/>
        <end position="32"/>
    </location>
</feature>
<sequence>MRPLLKLTQRLEDLLIVLVLLGMMVLAVTQIVLRNGFGTSLVWVDPLLQNAVLWIGLLGAMIATRNDEHIRIDLASQYLPAAWQRGLSTLIDLFTCLVCAGMAWFSLQAVIDEASFSSSRLAGVPSWWLQTILPFGFAVMALRYALLLGLNLIGRRPQREAP</sequence>
<keyword evidence="3" id="KW-1003">Cell membrane</keyword>
<evidence type="ECO:0000256" key="1">
    <source>
        <dbReference type="ARBA" id="ARBA00004429"/>
    </source>
</evidence>
<dbReference type="Proteomes" id="UP001562065">
    <property type="component" value="Unassembled WGS sequence"/>
</dbReference>
<dbReference type="Pfam" id="PF04290">
    <property type="entry name" value="DctQ"/>
    <property type="match status" value="1"/>
</dbReference>
<evidence type="ECO:0000256" key="9">
    <source>
        <dbReference type="RuleBase" id="RU369079"/>
    </source>
</evidence>
<keyword evidence="5 9" id="KW-0812">Transmembrane</keyword>